<dbReference type="Proteomes" id="UP000053398">
    <property type="component" value="Unassembled WGS sequence"/>
</dbReference>
<evidence type="ECO:0000256" key="6">
    <source>
        <dbReference type="ARBA" id="ARBA00022837"/>
    </source>
</evidence>
<evidence type="ECO:0000256" key="1">
    <source>
        <dbReference type="ARBA" id="ARBA00006249"/>
    </source>
</evidence>
<evidence type="ECO:0000256" key="4">
    <source>
        <dbReference type="ARBA" id="ARBA00022729"/>
    </source>
</evidence>
<dbReference type="GO" id="GO:0052689">
    <property type="term" value="F:carboxylic ester hydrolase activity"/>
    <property type="evidence" value="ECO:0007669"/>
    <property type="project" value="UniProtKB-KW"/>
</dbReference>
<dbReference type="PANTHER" id="PTHR33938">
    <property type="entry name" value="FERULOYL ESTERASE B-RELATED"/>
    <property type="match status" value="1"/>
</dbReference>
<evidence type="ECO:0000256" key="7">
    <source>
        <dbReference type="ARBA" id="ARBA00023157"/>
    </source>
</evidence>
<gene>
    <name evidence="9" type="ORF">AQJ11_41475</name>
</gene>
<keyword evidence="3" id="KW-0479">Metal-binding</keyword>
<dbReference type="PANTHER" id="PTHR33938:SF8">
    <property type="entry name" value="CARBOXYLIC ESTER HYDROLASE"/>
    <property type="match status" value="1"/>
</dbReference>
<evidence type="ECO:0000256" key="8">
    <source>
        <dbReference type="SAM" id="SignalP"/>
    </source>
</evidence>
<dbReference type="GO" id="GO:0046872">
    <property type="term" value="F:metal ion binding"/>
    <property type="evidence" value="ECO:0007669"/>
    <property type="project" value="UniProtKB-KW"/>
</dbReference>
<dbReference type="SUPFAM" id="SSF53474">
    <property type="entry name" value="alpha/beta-Hydrolases"/>
    <property type="match status" value="1"/>
</dbReference>
<organism evidence="9 10">
    <name type="scientific">Streptomyces corchorusii</name>
    <name type="common">Streptomyces chibaensis</name>
    <dbReference type="NCBI Taxonomy" id="1903"/>
    <lineage>
        <taxon>Bacteria</taxon>
        <taxon>Bacillati</taxon>
        <taxon>Actinomycetota</taxon>
        <taxon>Actinomycetes</taxon>
        <taxon>Kitasatosporales</taxon>
        <taxon>Streptomycetaceae</taxon>
        <taxon>Streptomyces</taxon>
    </lineage>
</organism>
<comment type="similarity">
    <text evidence="1">Belongs to the tannase family.</text>
</comment>
<dbReference type="Pfam" id="PF07519">
    <property type="entry name" value="Tannase"/>
    <property type="match status" value="1"/>
</dbReference>
<evidence type="ECO:0000256" key="5">
    <source>
        <dbReference type="ARBA" id="ARBA00022801"/>
    </source>
</evidence>
<dbReference type="InterPro" id="IPR029058">
    <property type="entry name" value="AB_hydrolase_fold"/>
</dbReference>
<sequence length="543" mass="57716">MRRTLLTVLAAGVPLAAALWVPTASAETANTASAPLGCRSLPVKAPAGTKVESVTAVSHAAGTVDVPPVTPLPGAQIPDVPAFCDVTVTLTHPGRGDHAKVRVWLPLNGWNGRLQTIGGQAYAAGDYGAGLAAAVKNGYAAATTDAGVGTYIDTSWALTGEGKVDTALLKNFASRSEHEAAVVAKDVIDGFYNRPASYAYFNGCSTGGRQGYMEAQRYPDDYDGILANAPAINWDEFEVATLWPQVVMNNEKTYPTSCEFKTFTDAAVKACDPLDGVKDGLVNDPARCDFDPRRLIGTKVVCDGKELTITAADAAVVRKIWDGPRTASGRKLWSGVPVGADLSALAGVTPPDANGNVEGAPFPVPAAWVRTWVQKQPSSDLTKITYSEFTRLFKQSEAEYDKIIGTDDPDLSAFRESGGKLLSWHGRADQYIPDQGTVTYRKQVERELGGAKKVDDFYRLFLAPGTAHCGLNNGSGAAADDLGALRTWVEKGKAPRTLPATLINAEHKSVTRDLCSYPSVSRYDGHGDPAVASSFRCVLPSRH</sequence>
<accession>A0A117Q9H9</accession>
<keyword evidence="10" id="KW-1185">Reference proteome</keyword>
<evidence type="ECO:0000313" key="10">
    <source>
        <dbReference type="Proteomes" id="UP000053398"/>
    </source>
</evidence>
<dbReference type="RefSeq" id="WP_059266882.1">
    <property type="nucleotide sequence ID" value="NZ_KQ948376.1"/>
</dbReference>
<comment type="caution">
    <text evidence="9">The sequence shown here is derived from an EMBL/GenBank/DDBJ whole genome shotgun (WGS) entry which is preliminary data.</text>
</comment>
<name>A0A117Q9H9_STRCK</name>
<keyword evidence="6" id="KW-0106">Calcium</keyword>
<dbReference type="InterPro" id="IPR011118">
    <property type="entry name" value="Tannase/feruloyl_esterase"/>
</dbReference>
<proteinExistence type="inferred from homology"/>
<evidence type="ECO:0000313" key="9">
    <source>
        <dbReference type="EMBL" id="KUN16059.1"/>
    </source>
</evidence>
<dbReference type="EMBL" id="LMWP01000064">
    <property type="protein sequence ID" value="KUN16059.1"/>
    <property type="molecule type" value="Genomic_DNA"/>
</dbReference>
<evidence type="ECO:0000256" key="2">
    <source>
        <dbReference type="ARBA" id="ARBA00022487"/>
    </source>
</evidence>
<keyword evidence="2" id="KW-0719">Serine esterase</keyword>
<dbReference type="AlphaFoldDB" id="A0A117Q9H9"/>
<keyword evidence="4 8" id="KW-0732">Signal</keyword>
<keyword evidence="7" id="KW-1015">Disulfide bond</keyword>
<feature type="chain" id="PRO_5007154091" evidence="8">
    <location>
        <begin position="27"/>
        <end position="543"/>
    </location>
</feature>
<keyword evidence="5" id="KW-0378">Hydrolase</keyword>
<reference evidence="9 10" key="1">
    <citation type="submission" date="2015-10" db="EMBL/GenBank/DDBJ databases">
        <title>Draft genome sequence of Streptomyces corchorusii DSM 40340, type strain for the species Streptomyces corchorusii.</title>
        <authorList>
            <person name="Ruckert C."/>
            <person name="Winkler A."/>
            <person name="Kalinowski J."/>
            <person name="Kampfer P."/>
            <person name="Glaeser S."/>
        </authorList>
    </citation>
    <scope>NUCLEOTIDE SEQUENCE [LARGE SCALE GENOMIC DNA]</scope>
    <source>
        <strain evidence="9 10">DSM 40340</strain>
    </source>
</reference>
<protein>
    <submittedName>
        <fullName evidence="9">Tannase</fullName>
    </submittedName>
</protein>
<evidence type="ECO:0000256" key="3">
    <source>
        <dbReference type="ARBA" id="ARBA00022723"/>
    </source>
</evidence>
<feature type="signal peptide" evidence="8">
    <location>
        <begin position="1"/>
        <end position="26"/>
    </location>
</feature>